<gene>
    <name evidence="1" type="ORF">FA15DRAFT_222323</name>
</gene>
<evidence type="ECO:0000313" key="2">
    <source>
        <dbReference type="Proteomes" id="UP000307440"/>
    </source>
</evidence>
<dbReference type="Proteomes" id="UP000307440">
    <property type="component" value="Unassembled WGS sequence"/>
</dbReference>
<reference evidence="1 2" key="1">
    <citation type="journal article" date="2019" name="Nat. Ecol. Evol.">
        <title>Megaphylogeny resolves global patterns of mushroom evolution.</title>
        <authorList>
            <person name="Varga T."/>
            <person name="Krizsan K."/>
            <person name="Foldi C."/>
            <person name="Dima B."/>
            <person name="Sanchez-Garcia M."/>
            <person name="Sanchez-Ramirez S."/>
            <person name="Szollosi G.J."/>
            <person name="Szarkandi J.G."/>
            <person name="Papp V."/>
            <person name="Albert L."/>
            <person name="Andreopoulos W."/>
            <person name="Angelini C."/>
            <person name="Antonin V."/>
            <person name="Barry K.W."/>
            <person name="Bougher N.L."/>
            <person name="Buchanan P."/>
            <person name="Buyck B."/>
            <person name="Bense V."/>
            <person name="Catcheside P."/>
            <person name="Chovatia M."/>
            <person name="Cooper J."/>
            <person name="Damon W."/>
            <person name="Desjardin D."/>
            <person name="Finy P."/>
            <person name="Geml J."/>
            <person name="Haridas S."/>
            <person name="Hughes K."/>
            <person name="Justo A."/>
            <person name="Karasinski D."/>
            <person name="Kautmanova I."/>
            <person name="Kiss B."/>
            <person name="Kocsube S."/>
            <person name="Kotiranta H."/>
            <person name="LaButti K.M."/>
            <person name="Lechner B.E."/>
            <person name="Liimatainen K."/>
            <person name="Lipzen A."/>
            <person name="Lukacs Z."/>
            <person name="Mihaltcheva S."/>
            <person name="Morgado L.N."/>
            <person name="Niskanen T."/>
            <person name="Noordeloos M.E."/>
            <person name="Ohm R.A."/>
            <person name="Ortiz-Santana B."/>
            <person name="Ovrebo C."/>
            <person name="Racz N."/>
            <person name="Riley R."/>
            <person name="Savchenko A."/>
            <person name="Shiryaev A."/>
            <person name="Soop K."/>
            <person name="Spirin V."/>
            <person name="Szebenyi C."/>
            <person name="Tomsovsky M."/>
            <person name="Tulloss R.E."/>
            <person name="Uehling J."/>
            <person name="Grigoriev I.V."/>
            <person name="Vagvolgyi C."/>
            <person name="Papp T."/>
            <person name="Martin F.M."/>
            <person name="Miettinen O."/>
            <person name="Hibbett D.S."/>
            <person name="Nagy L.G."/>
        </authorList>
    </citation>
    <scope>NUCLEOTIDE SEQUENCE [LARGE SCALE GENOMIC DNA]</scope>
    <source>
        <strain evidence="1 2">CBS 121175</strain>
    </source>
</reference>
<protein>
    <submittedName>
        <fullName evidence="1">Uncharacterized protein</fullName>
    </submittedName>
</protein>
<evidence type="ECO:0000313" key="1">
    <source>
        <dbReference type="EMBL" id="TFK19130.1"/>
    </source>
</evidence>
<proteinExistence type="predicted"/>
<keyword evidence="2" id="KW-1185">Reference proteome</keyword>
<dbReference type="OrthoDB" id="2848161at2759"/>
<organism evidence="1 2">
    <name type="scientific">Coprinopsis marcescibilis</name>
    <name type="common">Agaric fungus</name>
    <name type="synonym">Psathyrella marcescibilis</name>
    <dbReference type="NCBI Taxonomy" id="230819"/>
    <lineage>
        <taxon>Eukaryota</taxon>
        <taxon>Fungi</taxon>
        <taxon>Dikarya</taxon>
        <taxon>Basidiomycota</taxon>
        <taxon>Agaricomycotina</taxon>
        <taxon>Agaricomycetes</taxon>
        <taxon>Agaricomycetidae</taxon>
        <taxon>Agaricales</taxon>
        <taxon>Agaricineae</taxon>
        <taxon>Psathyrellaceae</taxon>
        <taxon>Coprinopsis</taxon>
    </lineage>
</organism>
<sequence>MLSLPYPFVKFDVVYADPLLEPGAKGVRIAYSRRQSVAEMEEIFQVEPGQLVSMFSDLHSLYSVKWDQGNDVAVKPHHKSVRDFLLDPTRCGELVYSPIQTRFYYILLLCPDSR</sequence>
<dbReference type="AlphaFoldDB" id="A0A5C3KGB4"/>
<name>A0A5C3KGB4_COPMA</name>
<dbReference type="EMBL" id="ML210358">
    <property type="protein sequence ID" value="TFK19130.1"/>
    <property type="molecule type" value="Genomic_DNA"/>
</dbReference>
<accession>A0A5C3KGB4</accession>